<name>A0A6G1DQN3_9ORYZ</name>
<proteinExistence type="predicted"/>
<feature type="zinc finger region" description="CR-type" evidence="5">
    <location>
        <begin position="133"/>
        <end position="217"/>
    </location>
</feature>
<dbReference type="GO" id="GO:0005783">
    <property type="term" value="C:endoplasmic reticulum"/>
    <property type="evidence" value="ECO:0007669"/>
    <property type="project" value="UniProtKB-ARBA"/>
</dbReference>
<dbReference type="GO" id="GO:0008270">
    <property type="term" value="F:zinc ion binding"/>
    <property type="evidence" value="ECO:0007669"/>
    <property type="project" value="UniProtKB-KW"/>
</dbReference>
<dbReference type="Pfam" id="PF00684">
    <property type="entry name" value="DnaJ_CXXCXGXG"/>
    <property type="match status" value="1"/>
</dbReference>
<dbReference type="GO" id="GO:0051082">
    <property type="term" value="F:unfolded protein binding"/>
    <property type="evidence" value="ECO:0007669"/>
    <property type="project" value="InterPro"/>
</dbReference>
<dbReference type="CDD" id="cd10719">
    <property type="entry name" value="DnaJ_zf"/>
    <property type="match status" value="1"/>
</dbReference>
<dbReference type="Proteomes" id="UP000479710">
    <property type="component" value="Unassembled WGS sequence"/>
</dbReference>
<dbReference type="PANTHER" id="PTHR43888">
    <property type="entry name" value="DNAJ-LIKE-2, ISOFORM A-RELATED"/>
    <property type="match status" value="1"/>
</dbReference>
<dbReference type="InterPro" id="IPR002939">
    <property type="entry name" value="DnaJ_C"/>
</dbReference>
<dbReference type="PROSITE" id="PS50076">
    <property type="entry name" value="DNAJ_2"/>
    <property type="match status" value="1"/>
</dbReference>
<accession>A0A6G1DQN3</accession>
<dbReference type="PROSITE" id="PS51188">
    <property type="entry name" value="ZF_CR"/>
    <property type="match status" value="1"/>
</dbReference>
<evidence type="ECO:0000256" key="1">
    <source>
        <dbReference type="ARBA" id="ARBA00022723"/>
    </source>
</evidence>
<dbReference type="InterPro" id="IPR018253">
    <property type="entry name" value="DnaJ_domain_CS"/>
</dbReference>
<dbReference type="PROSITE" id="PS00636">
    <property type="entry name" value="DNAJ_1"/>
    <property type="match status" value="1"/>
</dbReference>
<evidence type="ECO:0000313" key="9">
    <source>
        <dbReference type="Proteomes" id="UP000479710"/>
    </source>
</evidence>
<evidence type="ECO:0000259" key="7">
    <source>
        <dbReference type="PROSITE" id="PS51188"/>
    </source>
</evidence>
<comment type="caution">
    <text evidence="8">The sequence shown here is derived from an EMBL/GenBank/DDBJ whole genome shotgun (WGS) entry which is preliminary data.</text>
</comment>
<keyword evidence="3 5" id="KW-0863">Zinc-finger</keyword>
<dbReference type="AlphaFoldDB" id="A0A6G1DQN3"/>
<dbReference type="SUPFAM" id="SSF57938">
    <property type="entry name" value="DnaJ/Hsp40 cysteine-rich domain"/>
    <property type="match status" value="1"/>
</dbReference>
<reference evidence="8 9" key="1">
    <citation type="submission" date="2019-11" db="EMBL/GenBank/DDBJ databases">
        <title>Whole genome sequence of Oryza granulata.</title>
        <authorList>
            <person name="Li W."/>
        </authorList>
    </citation>
    <scope>NUCLEOTIDE SEQUENCE [LARGE SCALE GENOMIC DNA]</scope>
    <source>
        <strain evidence="9">cv. Menghai</strain>
        <tissue evidence="8">Leaf</tissue>
    </source>
</reference>
<dbReference type="Pfam" id="PF00226">
    <property type="entry name" value="DnaJ"/>
    <property type="match status" value="1"/>
</dbReference>
<dbReference type="Gene3D" id="2.10.230.10">
    <property type="entry name" value="Heat shock protein DnaJ, cysteine-rich domain"/>
    <property type="match status" value="1"/>
</dbReference>
<dbReference type="SMART" id="SM00271">
    <property type="entry name" value="DnaJ"/>
    <property type="match status" value="1"/>
</dbReference>
<dbReference type="InterPro" id="IPR001623">
    <property type="entry name" value="DnaJ_domain"/>
</dbReference>
<dbReference type="SUPFAM" id="SSF49493">
    <property type="entry name" value="HSP40/DnaJ peptide-binding domain"/>
    <property type="match status" value="2"/>
</dbReference>
<dbReference type="InterPro" id="IPR001305">
    <property type="entry name" value="HSP_DnaJ_Cys-rich_dom"/>
</dbReference>
<feature type="domain" description="CR-type" evidence="7">
    <location>
        <begin position="133"/>
        <end position="217"/>
    </location>
</feature>
<dbReference type="InterPro" id="IPR036410">
    <property type="entry name" value="HSP_DnaJ_Cys-rich_dom_sf"/>
</dbReference>
<dbReference type="CDD" id="cd06257">
    <property type="entry name" value="DnaJ"/>
    <property type="match status" value="1"/>
</dbReference>
<dbReference type="InterPro" id="IPR008971">
    <property type="entry name" value="HSP40/DnaJ_pept-bd"/>
</dbReference>
<dbReference type="GO" id="GO:0030544">
    <property type="term" value="F:Hsp70 protein binding"/>
    <property type="evidence" value="ECO:0007669"/>
    <property type="project" value="InterPro"/>
</dbReference>
<dbReference type="GO" id="GO:0006457">
    <property type="term" value="P:protein folding"/>
    <property type="evidence" value="ECO:0007669"/>
    <property type="project" value="InterPro"/>
</dbReference>
<evidence type="ECO:0000256" key="2">
    <source>
        <dbReference type="ARBA" id="ARBA00022737"/>
    </source>
</evidence>
<dbReference type="Pfam" id="PF01556">
    <property type="entry name" value="DnaJ_C"/>
    <property type="match status" value="1"/>
</dbReference>
<dbReference type="FunFam" id="2.10.230.10:FF:000001">
    <property type="entry name" value="DnaJ subfamily A member 2"/>
    <property type="match status" value="1"/>
</dbReference>
<protein>
    <recommendedName>
        <fullName evidence="10">J domain-containing protein</fullName>
    </recommendedName>
</protein>
<dbReference type="Gene3D" id="2.60.260.20">
    <property type="entry name" value="Urease metallochaperone UreE, N-terminal domain"/>
    <property type="match status" value="2"/>
</dbReference>
<feature type="domain" description="J" evidence="6">
    <location>
        <begin position="10"/>
        <end position="71"/>
    </location>
</feature>
<dbReference type="SUPFAM" id="SSF46565">
    <property type="entry name" value="Chaperone J-domain"/>
    <property type="match status" value="1"/>
</dbReference>
<keyword evidence="2" id="KW-0677">Repeat</keyword>
<evidence type="ECO:0000259" key="6">
    <source>
        <dbReference type="PROSITE" id="PS50076"/>
    </source>
</evidence>
<dbReference type="InterPro" id="IPR036869">
    <property type="entry name" value="J_dom_sf"/>
</dbReference>
<sequence length="400" mass="43143">MSGCNSDNRRYYDFLGVARDADADEIKRAYRRAAVTHHPDKGGDEETFKEVARAYQVLSDPGLRRDYDEYLVAAGGGDRAFGDVVEMLKHLVAGGGGGGGDKVFDDVMANMVPGGGGDVVKFTDLSLEEFYNGATRRFMRSRDVTCVRCNGKGSTLASPAVCAACNGAGYKVVAARQLMGFRSRGSEPCAACNGSGEVAQGVQRCSVCRGSKVSTDRKVLELVVEKGMPDGHRVTFPGEAEFKNGVAGDVVMVLRQKKNGKFTRKGDDLVYEHELSLAEALCGFEFVVTHLDGRRLLVRSDPGGEVIRPGQLKAIDGEGMPVHGMPFAKGTLYVAFRVAFPDTVTPALRDAVAAAFPDESKAAAVEDGGCKETTMRDVYEEEKMKHVVIHDRTEHVVINL</sequence>
<dbReference type="PRINTS" id="PR00625">
    <property type="entry name" value="JDOMAIN"/>
</dbReference>
<dbReference type="OrthoDB" id="1729470at2759"/>
<gene>
    <name evidence="8" type="ORF">E2562_031209</name>
</gene>
<dbReference type="CDD" id="cd10747">
    <property type="entry name" value="DnaJ_C"/>
    <property type="match status" value="1"/>
</dbReference>
<evidence type="ECO:0000256" key="3">
    <source>
        <dbReference type="ARBA" id="ARBA00022771"/>
    </source>
</evidence>
<evidence type="ECO:0000256" key="4">
    <source>
        <dbReference type="ARBA" id="ARBA00022833"/>
    </source>
</evidence>
<keyword evidence="9" id="KW-1185">Reference proteome</keyword>
<organism evidence="8 9">
    <name type="scientific">Oryza meyeriana var. granulata</name>
    <dbReference type="NCBI Taxonomy" id="110450"/>
    <lineage>
        <taxon>Eukaryota</taxon>
        <taxon>Viridiplantae</taxon>
        <taxon>Streptophyta</taxon>
        <taxon>Embryophyta</taxon>
        <taxon>Tracheophyta</taxon>
        <taxon>Spermatophyta</taxon>
        <taxon>Magnoliopsida</taxon>
        <taxon>Liliopsida</taxon>
        <taxon>Poales</taxon>
        <taxon>Poaceae</taxon>
        <taxon>BOP clade</taxon>
        <taxon>Oryzoideae</taxon>
        <taxon>Oryzeae</taxon>
        <taxon>Oryzinae</taxon>
        <taxon>Oryza</taxon>
        <taxon>Oryza meyeriana</taxon>
    </lineage>
</organism>
<dbReference type="FunFam" id="2.60.260.20:FF:000003">
    <property type="entry name" value="DnaJ subfamily A member 2"/>
    <property type="match status" value="1"/>
</dbReference>
<dbReference type="EMBL" id="SPHZ02000006">
    <property type="protein sequence ID" value="KAF0914701.1"/>
    <property type="molecule type" value="Genomic_DNA"/>
</dbReference>
<evidence type="ECO:0000256" key="5">
    <source>
        <dbReference type="PROSITE-ProRule" id="PRU00546"/>
    </source>
</evidence>
<keyword evidence="4 5" id="KW-0862">Zinc</keyword>
<evidence type="ECO:0008006" key="10">
    <source>
        <dbReference type="Google" id="ProtNLM"/>
    </source>
</evidence>
<dbReference type="InterPro" id="IPR044713">
    <property type="entry name" value="DNJA1/2-like"/>
</dbReference>
<keyword evidence="1 5" id="KW-0479">Metal-binding</keyword>
<evidence type="ECO:0000313" key="8">
    <source>
        <dbReference type="EMBL" id="KAF0914701.1"/>
    </source>
</evidence>
<dbReference type="Gene3D" id="1.10.287.110">
    <property type="entry name" value="DnaJ domain"/>
    <property type="match status" value="1"/>
</dbReference>